<dbReference type="OrthoDB" id="5230543at2759"/>
<evidence type="ECO:0000256" key="1">
    <source>
        <dbReference type="SAM" id="MobiDB-lite"/>
    </source>
</evidence>
<dbReference type="GeneID" id="55967474"/>
<feature type="region of interest" description="Disordered" evidence="1">
    <location>
        <begin position="251"/>
        <end position="331"/>
    </location>
</feature>
<dbReference type="EMBL" id="JAANYQ010000002">
    <property type="protein sequence ID" value="KAF4125998.1"/>
    <property type="molecule type" value="Genomic_DNA"/>
</dbReference>
<protein>
    <submittedName>
        <fullName evidence="2">Uncharacterized protein</fullName>
    </submittedName>
</protein>
<dbReference type="PANTHER" id="PTHR39472">
    <property type="entry name" value="EXPRESSED PROTEIN"/>
    <property type="match status" value="1"/>
</dbReference>
<sequence length="331" mass="36944">MNGMNGANMGGGGPMPLPTPAGHQAELNYIYSMVEELSRQLADNRKATEDIVSGLGRVRARARANDLTNDQVLDAAAEELMGQEQNLEALISILSESLEKAKHSRDANANLLSQYANVLALLMKQFHEYKMKHVSDVSAWHQSYRAQLDEARRENCKLREQMWEMQAHAAHANDSLRTFRSRYDENEARWDRRVHDVAMRQELRFWKRLAMPELDDDDSYWSADDDIVDPAEKERLRDIERRAAAHDHMMAGTDSLGDDSDGPDGSLPADGGGKRSHFTSAPFLMGGIAMQREDSNGYHQQQQQQQQQQSAPAPPPRPPSAASSTGSTGSS</sequence>
<reference evidence="2" key="1">
    <citation type="submission" date="2020-03" db="EMBL/GenBank/DDBJ databases">
        <title>Site-based positive gene gene selection in Geosmithia morbida across the United States reveals a broad range of putative effectors and factors for local host and environmental adapation.</title>
        <authorList>
            <person name="Onufrak A."/>
            <person name="Murdoch R.W."/>
            <person name="Gazis R."/>
            <person name="Huff M."/>
            <person name="Staton M."/>
            <person name="Klingeman W."/>
            <person name="Hadziabdic D."/>
        </authorList>
    </citation>
    <scope>NUCLEOTIDE SEQUENCE</scope>
    <source>
        <strain evidence="2">1262</strain>
    </source>
</reference>
<evidence type="ECO:0000313" key="3">
    <source>
        <dbReference type="Proteomes" id="UP000749293"/>
    </source>
</evidence>
<evidence type="ECO:0000313" key="2">
    <source>
        <dbReference type="EMBL" id="KAF4125998.1"/>
    </source>
</evidence>
<dbReference type="Proteomes" id="UP000749293">
    <property type="component" value="Unassembled WGS sequence"/>
</dbReference>
<dbReference type="PANTHER" id="PTHR39472:SF1">
    <property type="entry name" value="EXPRESSED PROTEIN"/>
    <property type="match status" value="1"/>
</dbReference>
<keyword evidence="3" id="KW-1185">Reference proteome</keyword>
<feature type="region of interest" description="Disordered" evidence="1">
    <location>
        <begin position="1"/>
        <end position="20"/>
    </location>
</feature>
<gene>
    <name evidence="2" type="ORF">GMORB2_1244</name>
</gene>
<name>A0A9P4Z2E1_9HYPO</name>
<dbReference type="AlphaFoldDB" id="A0A9P4Z2E1"/>
<comment type="caution">
    <text evidence="2">The sequence shown here is derived from an EMBL/GenBank/DDBJ whole genome shotgun (WGS) entry which is preliminary data.</text>
</comment>
<organism evidence="2 3">
    <name type="scientific">Geosmithia morbida</name>
    <dbReference type="NCBI Taxonomy" id="1094350"/>
    <lineage>
        <taxon>Eukaryota</taxon>
        <taxon>Fungi</taxon>
        <taxon>Dikarya</taxon>
        <taxon>Ascomycota</taxon>
        <taxon>Pezizomycotina</taxon>
        <taxon>Sordariomycetes</taxon>
        <taxon>Hypocreomycetidae</taxon>
        <taxon>Hypocreales</taxon>
        <taxon>Bionectriaceae</taxon>
        <taxon>Geosmithia</taxon>
    </lineage>
</organism>
<dbReference type="RefSeq" id="XP_035324650.1">
    <property type="nucleotide sequence ID" value="XM_035463226.1"/>
</dbReference>
<accession>A0A9P4Z2E1</accession>
<proteinExistence type="predicted"/>
<feature type="compositionally biased region" description="Low complexity" evidence="1">
    <location>
        <begin position="300"/>
        <end position="311"/>
    </location>
</feature>